<gene>
    <name evidence="1" type="ORF">F2P81_009574</name>
</gene>
<evidence type="ECO:0000313" key="2">
    <source>
        <dbReference type="Proteomes" id="UP000438429"/>
    </source>
</evidence>
<organism evidence="1 2">
    <name type="scientific">Scophthalmus maximus</name>
    <name type="common">Turbot</name>
    <name type="synonym">Psetta maxima</name>
    <dbReference type="NCBI Taxonomy" id="52904"/>
    <lineage>
        <taxon>Eukaryota</taxon>
        <taxon>Metazoa</taxon>
        <taxon>Chordata</taxon>
        <taxon>Craniata</taxon>
        <taxon>Vertebrata</taxon>
        <taxon>Euteleostomi</taxon>
        <taxon>Actinopterygii</taxon>
        <taxon>Neopterygii</taxon>
        <taxon>Teleostei</taxon>
        <taxon>Neoteleostei</taxon>
        <taxon>Acanthomorphata</taxon>
        <taxon>Carangaria</taxon>
        <taxon>Pleuronectiformes</taxon>
        <taxon>Pleuronectoidei</taxon>
        <taxon>Scophthalmidae</taxon>
        <taxon>Scophthalmus</taxon>
    </lineage>
</organism>
<accession>A0A6A4T529</accession>
<reference evidence="1 2" key="1">
    <citation type="submission" date="2019-06" db="EMBL/GenBank/DDBJ databases">
        <title>Draft genomes of female and male turbot (Scophthalmus maximus).</title>
        <authorList>
            <person name="Xu H."/>
            <person name="Xu X.-W."/>
            <person name="Shao C."/>
            <person name="Chen S."/>
        </authorList>
    </citation>
    <scope>NUCLEOTIDE SEQUENCE [LARGE SCALE GENOMIC DNA]</scope>
    <source>
        <strain evidence="1">Ysfricsl-2016a</strain>
        <tissue evidence="1">Blood</tissue>
    </source>
</reference>
<dbReference type="AlphaFoldDB" id="A0A6A4T529"/>
<dbReference type="Proteomes" id="UP000438429">
    <property type="component" value="Unassembled WGS sequence"/>
</dbReference>
<evidence type="ECO:0000313" key="1">
    <source>
        <dbReference type="EMBL" id="KAF0039090.1"/>
    </source>
</evidence>
<comment type="caution">
    <text evidence="1">The sequence shown here is derived from an EMBL/GenBank/DDBJ whole genome shotgun (WGS) entry which is preliminary data.</text>
</comment>
<protein>
    <submittedName>
        <fullName evidence="1">Uncharacterized protein</fullName>
    </submittedName>
</protein>
<name>A0A6A4T529_SCOMX</name>
<sequence length="124" mass="14831">MHHDANRIVDRIIIIESNCETREDSHPWYEVERELFVFVIQLQLHHWKLIAKQIEISLPWSTEEKREGREGNTSVAKCIEIMTSPLVLVLEKMFQRVREFGEVYVSDEDIGYDTFHICKQPYLR</sequence>
<proteinExistence type="predicted"/>
<dbReference type="EMBL" id="VEVO01000008">
    <property type="protein sequence ID" value="KAF0039090.1"/>
    <property type="molecule type" value="Genomic_DNA"/>
</dbReference>